<evidence type="ECO:0000256" key="1">
    <source>
        <dbReference type="SAM" id="Coils"/>
    </source>
</evidence>
<dbReference type="AlphaFoldDB" id="A0A1E3X2L6"/>
<gene>
    <name evidence="2" type="ORF">SCARUB_05075</name>
</gene>
<evidence type="ECO:0000313" key="3">
    <source>
        <dbReference type="Proteomes" id="UP000094056"/>
    </source>
</evidence>
<sequence>MNHLSESDIFLYCDKEMSTDYLAKVSEHLDKCEECRNLLEEIKDFSGKLSKSLPQKLPIEQQADCLKDIQIFKYLEGCESTDNREIIEKHLSRCGYCLIILGETKKFFQKEIKEDVNNQLVENIIILVKKALVKKKYKNIIKNFDVMINKAPINIQKSLKQMRYGIESRLRNTFSYPCPSFPPVFGESQVAIMSPFGKVRFPIIFKWISYKGAERYEISIEGTNWSVETKRTSVEVKQEELELNLDEGYIWQFKVLTQDREILEEVSGYFSLPTIKELREIEELEVQIKHIEQKADRLTLWGAILSEKEFYIEAIQKYEELFNIEPSSSVAYSIAYCYDKLELEELKDEWNNISRRL</sequence>
<dbReference type="EMBL" id="MAYW01000361">
    <property type="protein sequence ID" value="ODS29822.1"/>
    <property type="molecule type" value="Genomic_DNA"/>
</dbReference>
<evidence type="ECO:0000313" key="2">
    <source>
        <dbReference type="EMBL" id="ODS29822.1"/>
    </source>
</evidence>
<keyword evidence="1" id="KW-0175">Coiled coil</keyword>
<evidence type="ECO:0008006" key="4">
    <source>
        <dbReference type="Google" id="ProtNLM"/>
    </source>
</evidence>
<accession>A0A1E3X2L6</accession>
<comment type="caution">
    <text evidence="2">The sequence shown here is derived from an EMBL/GenBank/DDBJ whole genome shotgun (WGS) entry which is preliminary data.</text>
</comment>
<name>A0A1E3X2L6_9BACT</name>
<protein>
    <recommendedName>
        <fullName evidence="4">Zinc-finger domain-containing protein</fullName>
    </recommendedName>
</protein>
<reference evidence="2 3" key="1">
    <citation type="submission" date="2016-07" db="EMBL/GenBank/DDBJ databases">
        <title>Draft genome of Scalindua rubra, obtained from a brine-seawater interface in the Red Sea, sheds light on salt adaptation in anammox bacteria.</title>
        <authorList>
            <person name="Speth D.R."/>
            <person name="Lagkouvardos I."/>
            <person name="Wang Y."/>
            <person name="Qian P.-Y."/>
            <person name="Dutilh B.E."/>
            <person name="Jetten M.S."/>
        </authorList>
    </citation>
    <scope>NUCLEOTIDE SEQUENCE [LARGE SCALE GENOMIC DNA]</scope>
    <source>
        <strain evidence="2">BSI-1</strain>
    </source>
</reference>
<feature type="coiled-coil region" evidence="1">
    <location>
        <begin position="274"/>
        <end position="301"/>
    </location>
</feature>
<organism evidence="2 3">
    <name type="scientific">Candidatus Scalindua rubra</name>
    <dbReference type="NCBI Taxonomy" id="1872076"/>
    <lineage>
        <taxon>Bacteria</taxon>
        <taxon>Pseudomonadati</taxon>
        <taxon>Planctomycetota</taxon>
        <taxon>Candidatus Brocadiia</taxon>
        <taxon>Candidatus Brocadiales</taxon>
        <taxon>Candidatus Scalinduaceae</taxon>
        <taxon>Candidatus Scalindua</taxon>
    </lineage>
</organism>
<dbReference type="Proteomes" id="UP000094056">
    <property type="component" value="Unassembled WGS sequence"/>
</dbReference>
<proteinExistence type="predicted"/>